<dbReference type="InterPro" id="IPR036291">
    <property type="entry name" value="NAD(P)-bd_dom_sf"/>
</dbReference>
<feature type="domain" description="S-adenosyl-L-homocysteine hydrolase NAD binding" evidence="7">
    <location>
        <begin position="193"/>
        <end position="268"/>
    </location>
</feature>
<evidence type="ECO:0000256" key="3">
    <source>
        <dbReference type="ARBA" id="ARBA00022563"/>
    </source>
</evidence>
<evidence type="ECO:0000259" key="7">
    <source>
        <dbReference type="SMART" id="SM00997"/>
    </source>
</evidence>
<comment type="cofactor">
    <cofactor evidence="1">
        <name>NAD(+)</name>
        <dbReference type="ChEBI" id="CHEBI:57540"/>
    </cofactor>
</comment>
<dbReference type="Gene3D" id="3.40.50.720">
    <property type="entry name" value="NAD(P)-binding Rossmann-like Domain"/>
    <property type="match status" value="1"/>
</dbReference>
<dbReference type="GO" id="GO:0004013">
    <property type="term" value="F:adenosylhomocysteinase activity"/>
    <property type="evidence" value="ECO:0007669"/>
    <property type="project" value="UniProtKB-EC"/>
</dbReference>
<name>E4YV13_OIKDI</name>
<dbReference type="SMART" id="SM00996">
    <property type="entry name" value="AdoHcyase"/>
    <property type="match status" value="1"/>
</dbReference>
<comment type="similarity">
    <text evidence="2">Belongs to the adenosylhomocysteinase family.</text>
</comment>
<evidence type="ECO:0000256" key="4">
    <source>
        <dbReference type="ARBA" id="ARBA00023027"/>
    </source>
</evidence>
<keyword evidence="3" id="KW-0554">One-carbon metabolism</keyword>
<accession>E4YV13</accession>
<evidence type="ECO:0000256" key="1">
    <source>
        <dbReference type="ARBA" id="ARBA00001911"/>
    </source>
</evidence>
<gene>
    <name evidence="8" type="ORF">GSOID_T00019860001</name>
</gene>
<comment type="function">
    <text evidence="5">Catalyzes the hydrolysis of S-adenosyl-L-homocysteine to form adenosine and homocysteine. Binds copper ions.</text>
</comment>
<keyword evidence="4" id="KW-0520">NAD</keyword>
<dbReference type="InterPro" id="IPR020082">
    <property type="entry name" value="S-Ado-L-homoCys_hydrolase_CS"/>
</dbReference>
<dbReference type="SUPFAM" id="SSF52283">
    <property type="entry name" value="Formate/glycerate dehydrogenase catalytic domain-like"/>
    <property type="match status" value="1"/>
</dbReference>
<dbReference type="Gene3D" id="3.40.50.1480">
    <property type="entry name" value="Adenosylhomocysteinase-like"/>
    <property type="match status" value="2"/>
</dbReference>
<proteinExistence type="inferred from homology"/>
<dbReference type="GO" id="GO:0005829">
    <property type="term" value="C:cytosol"/>
    <property type="evidence" value="ECO:0007669"/>
    <property type="project" value="TreeGrafter"/>
</dbReference>
<organism evidence="8">
    <name type="scientific">Oikopleura dioica</name>
    <name type="common">Tunicate</name>
    <dbReference type="NCBI Taxonomy" id="34765"/>
    <lineage>
        <taxon>Eukaryota</taxon>
        <taxon>Metazoa</taxon>
        <taxon>Chordata</taxon>
        <taxon>Tunicata</taxon>
        <taxon>Appendicularia</taxon>
        <taxon>Copelata</taxon>
        <taxon>Oikopleuridae</taxon>
        <taxon>Oikopleura</taxon>
    </lineage>
</organism>
<dbReference type="FunFam" id="3.40.50.1480:FF:000004">
    <property type="entry name" value="Adenosylhomocysteinase"/>
    <property type="match status" value="1"/>
</dbReference>
<dbReference type="PROSITE" id="PS00738">
    <property type="entry name" value="ADOHCYASE_1"/>
    <property type="match status" value="1"/>
</dbReference>
<dbReference type="Proteomes" id="UP000011014">
    <property type="component" value="Unassembled WGS sequence"/>
</dbReference>
<dbReference type="InterPro" id="IPR000043">
    <property type="entry name" value="Adenosylhomocysteinase-like"/>
</dbReference>
<dbReference type="InterPro" id="IPR042172">
    <property type="entry name" value="Adenosylhomocyst_ase-like_sf"/>
</dbReference>
<dbReference type="SUPFAM" id="SSF51735">
    <property type="entry name" value="NAD(P)-binding Rossmann-fold domains"/>
    <property type="match status" value="1"/>
</dbReference>
<protein>
    <recommendedName>
        <fullName evidence="7">S-adenosyl-L-homocysteine hydrolase NAD binding domain-containing protein</fullName>
    </recommendedName>
</protein>
<dbReference type="NCBIfam" id="NF004005">
    <property type="entry name" value="PRK05476.2-3"/>
    <property type="match status" value="1"/>
</dbReference>
<comment type="catalytic activity">
    <reaction evidence="6">
        <text>S-adenosyl-L-homocysteine + H2O = L-homocysteine + adenosine</text>
        <dbReference type="Rhea" id="RHEA:21708"/>
        <dbReference type="ChEBI" id="CHEBI:15377"/>
        <dbReference type="ChEBI" id="CHEBI:16335"/>
        <dbReference type="ChEBI" id="CHEBI:57856"/>
        <dbReference type="ChEBI" id="CHEBI:58199"/>
        <dbReference type="EC" id="3.13.2.1"/>
    </reaction>
    <physiologicalReaction direction="left-to-right" evidence="6">
        <dbReference type="Rhea" id="RHEA:21709"/>
    </physiologicalReaction>
</comment>
<evidence type="ECO:0000313" key="8">
    <source>
        <dbReference type="EMBL" id="CBY39302.1"/>
    </source>
</evidence>
<dbReference type="InterPro" id="IPR015878">
    <property type="entry name" value="Ado_hCys_hydrolase_NAD-bd"/>
</dbReference>
<dbReference type="PANTHER" id="PTHR23420:SF0">
    <property type="entry name" value="ADENOSYLHOMOCYSTEINASE"/>
    <property type="match status" value="1"/>
</dbReference>
<dbReference type="GO" id="GO:0033353">
    <property type="term" value="P:S-adenosylmethionine cycle"/>
    <property type="evidence" value="ECO:0007669"/>
    <property type="project" value="TreeGrafter"/>
</dbReference>
<evidence type="ECO:0000256" key="5">
    <source>
        <dbReference type="ARBA" id="ARBA00045926"/>
    </source>
</evidence>
<evidence type="ECO:0000256" key="6">
    <source>
        <dbReference type="ARBA" id="ARBA00047800"/>
    </source>
</evidence>
<dbReference type="PANTHER" id="PTHR23420">
    <property type="entry name" value="ADENOSYLHOMOCYSTEINASE"/>
    <property type="match status" value="1"/>
</dbReference>
<dbReference type="Pfam" id="PF05221">
    <property type="entry name" value="AdoHcyase"/>
    <property type="match status" value="1"/>
</dbReference>
<evidence type="ECO:0000256" key="2">
    <source>
        <dbReference type="ARBA" id="ARBA00007122"/>
    </source>
</evidence>
<dbReference type="AlphaFoldDB" id="E4YV13"/>
<dbReference type="GO" id="GO:0006730">
    <property type="term" value="P:one-carbon metabolic process"/>
    <property type="evidence" value="ECO:0007669"/>
    <property type="project" value="UniProtKB-KW"/>
</dbReference>
<dbReference type="SMART" id="SM00997">
    <property type="entry name" value="AdoHcyase_NAD"/>
    <property type="match status" value="1"/>
</dbReference>
<reference evidence="8" key="1">
    <citation type="journal article" date="2010" name="Science">
        <title>Plasticity of animal genome architecture unmasked by rapid evolution of a pelagic tunicate.</title>
        <authorList>
            <person name="Denoeud F."/>
            <person name="Henriet S."/>
            <person name="Mungpakdee S."/>
            <person name="Aury J.M."/>
            <person name="Da Silva C."/>
            <person name="Brinkmann H."/>
            <person name="Mikhaleva J."/>
            <person name="Olsen L.C."/>
            <person name="Jubin C."/>
            <person name="Canestro C."/>
            <person name="Bouquet J.M."/>
            <person name="Danks G."/>
            <person name="Poulain J."/>
            <person name="Campsteijn C."/>
            <person name="Adamski M."/>
            <person name="Cross I."/>
            <person name="Yadetie F."/>
            <person name="Muffato M."/>
            <person name="Louis A."/>
            <person name="Butcher S."/>
            <person name="Tsagkogeorga G."/>
            <person name="Konrad A."/>
            <person name="Singh S."/>
            <person name="Jensen M.F."/>
            <person name="Cong E.H."/>
            <person name="Eikeseth-Otteraa H."/>
            <person name="Noel B."/>
            <person name="Anthouard V."/>
            <person name="Porcel B.M."/>
            <person name="Kachouri-Lafond R."/>
            <person name="Nishino A."/>
            <person name="Ugolini M."/>
            <person name="Chourrout P."/>
            <person name="Nishida H."/>
            <person name="Aasland R."/>
            <person name="Huzurbazar S."/>
            <person name="Westhof E."/>
            <person name="Delsuc F."/>
            <person name="Lehrach H."/>
            <person name="Reinhardt R."/>
            <person name="Weissenbach J."/>
            <person name="Roy S.W."/>
            <person name="Artiguenave F."/>
            <person name="Postlethwait J.H."/>
            <person name="Manak J.R."/>
            <person name="Thompson E.M."/>
            <person name="Jaillon O."/>
            <person name="Du Pasquier L."/>
            <person name="Boudinot P."/>
            <person name="Liberles D.A."/>
            <person name="Volff J.N."/>
            <person name="Philippe H."/>
            <person name="Lenhard B."/>
            <person name="Roest Crollius H."/>
            <person name="Wincker P."/>
            <person name="Chourrout D."/>
        </authorList>
    </citation>
    <scope>NUCLEOTIDE SEQUENCE [LARGE SCALE GENOMIC DNA]</scope>
</reference>
<sequence length="270" mass="29472">MAEAKTDYKVADLSLWEWGRKEIVIAENEMPGLMALRAEFGESKPLKGARIAGCLHMTIQTAVLIETLTALGAEVRWSSCNIFSTQDQAAAAMAKADIPVFAWKGETEEEYLWCIEQTVYWPDGQPLNMILDDGGDLTNLIHDKYPDLLPGIHGVSEETTTGVHNLYKRVKDAKLGLAAINVNDAVTKSKFDNLYGCRESLVDGIKRATDVMLAGKCAIVAGYGDVGKGSALSLKAFGCRVIVTEIDPINALQATMEGFQVCYLKINGRH</sequence>
<dbReference type="PROSITE" id="PS00739">
    <property type="entry name" value="ADOHCYASE_2"/>
    <property type="match status" value="1"/>
</dbReference>
<dbReference type="EMBL" id="FN655492">
    <property type="protein sequence ID" value="CBY39302.1"/>
    <property type="molecule type" value="Genomic_DNA"/>
</dbReference>
<dbReference type="Pfam" id="PF00670">
    <property type="entry name" value="AdoHcyase_NAD"/>
    <property type="match status" value="1"/>
</dbReference>